<evidence type="ECO:0000256" key="2">
    <source>
        <dbReference type="ARBA" id="ARBA00004167"/>
    </source>
</evidence>
<comment type="pathway">
    <text evidence="3">Protein modification; protein ubiquitination.</text>
</comment>
<evidence type="ECO:0000256" key="14">
    <source>
        <dbReference type="ARBA" id="ARBA00024209"/>
    </source>
</evidence>
<comment type="caution">
    <text evidence="18">The sequence shown here is derived from an EMBL/GenBank/DDBJ whole genome shotgun (WGS) entry which is preliminary data.</text>
</comment>
<evidence type="ECO:0000256" key="11">
    <source>
        <dbReference type="ARBA" id="ARBA00022833"/>
    </source>
</evidence>
<evidence type="ECO:0000256" key="13">
    <source>
        <dbReference type="ARBA" id="ARBA00023136"/>
    </source>
</evidence>
<dbReference type="EMBL" id="JAJJMA010319066">
    <property type="protein sequence ID" value="MCL7049693.1"/>
    <property type="molecule type" value="Genomic_DNA"/>
</dbReference>
<keyword evidence="10" id="KW-0833">Ubl conjugation pathway</keyword>
<dbReference type="InterPro" id="IPR046948">
    <property type="entry name" value="ATL20-22-like"/>
</dbReference>
<feature type="domain" description="Wall-associated receptor kinase galacturonan-binding" evidence="17">
    <location>
        <begin position="39"/>
        <end position="99"/>
    </location>
</feature>
<keyword evidence="6 15" id="KW-0812">Transmembrane</keyword>
<organism evidence="18 19">
    <name type="scientific">Papaver nudicaule</name>
    <name type="common">Iceland poppy</name>
    <dbReference type="NCBI Taxonomy" id="74823"/>
    <lineage>
        <taxon>Eukaryota</taxon>
        <taxon>Viridiplantae</taxon>
        <taxon>Streptophyta</taxon>
        <taxon>Embryophyta</taxon>
        <taxon>Tracheophyta</taxon>
        <taxon>Spermatophyta</taxon>
        <taxon>Magnoliopsida</taxon>
        <taxon>Ranunculales</taxon>
        <taxon>Papaveraceae</taxon>
        <taxon>Papaveroideae</taxon>
        <taxon>Papaver</taxon>
    </lineage>
</organism>
<comment type="subcellular location">
    <subcellularLocation>
        <location evidence="2">Membrane</location>
        <topology evidence="2">Single-pass membrane protein</topology>
    </subcellularLocation>
</comment>
<keyword evidence="7" id="KW-0479">Metal-binding</keyword>
<keyword evidence="19" id="KW-1185">Reference proteome</keyword>
<comment type="similarity">
    <text evidence="14">Belongs to the RING-type zinc finger family. ATL subfamily.</text>
</comment>
<keyword evidence="13 15" id="KW-0472">Membrane</keyword>
<evidence type="ECO:0000256" key="4">
    <source>
        <dbReference type="ARBA" id="ARBA00012483"/>
    </source>
</evidence>
<feature type="chain" id="PRO_5041433046" description="RING-type E3 ubiquitin transferase" evidence="16">
    <location>
        <begin position="25"/>
        <end position="272"/>
    </location>
</feature>
<dbReference type="GO" id="GO:0016020">
    <property type="term" value="C:membrane"/>
    <property type="evidence" value="ECO:0007669"/>
    <property type="project" value="UniProtKB-SubCell"/>
</dbReference>
<dbReference type="AlphaFoldDB" id="A0AA42B351"/>
<accession>A0AA42B351</accession>
<dbReference type="EC" id="2.3.2.27" evidence="4"/>
<proteinExistence type="inferred from homology"/>
<dbReference type="Proteomes" id="UP001177140">
    <property type="component" value="Unassembled WGS sequence"/>
</dbReference>
<dbReference type="PANTHER" id="PTHR46279:SF9">
    <property type="entry name" value="OS01G0116300 PROTEIN"/>
    <property type="match status" value="1"/>
</dbReference>
<evidence type="ECO:0000313" key="19">
    <source>
        <dbReference type="Proteomes" id="UP001177140"/>
    </source>
</evidence>
<evidence type="ECO:0000256" key="12">
    <source>
        <dbReference type="ARBA" id="ARBA00022989"/>
    </source>
</evidence>
<dbReference type="GO" id="GO:0061630">
    <property type="term" value="F:ubiquitin protein ligase activity"/>
    <property type="evidence" value="ECO:0007669"/>
    <property type="project" value="UniProtKB-EC"/>
</dbReference>
<evidence type="ECO:0000256" key="3">
    <source>
        <dbReference type="ARBA" id="ARBA00004906"/>
    </source>
</evidence>
<feature type="signal peptide" evidence="16">
    <location>
        <begin position="1"/>
        <end position="24"/>
    </location>
</feature>
<protein>
    <recommendedName>
        <fullName evidence="4">RING-type E3 ubiquitin transferase</fullName>
        <ecNumber evidence="4">2.3.2.27</ecNumber>
    </recommendedName>
</protein>
<dbReference type="GO" id="GO:0030247">
    <property type="term" value="F:polysaccharide binding"/>
    <property type="evidence" value="ECO:0007669"/>
    <property type="project" value="InterPro"/>
</dbReference>
<reference evidence="18" key="1">
    <citation type="submission" date="2022-03" db="EMBL/GenBank/DDBJ databases">
        <title>A functionally conserved STORR gene fusion in Papaver species that diverged 16.8 million years ago.</title>
        <authorList>
            <person name="Catania T."/>
        </authorList>
    </citation>
    <scope>NUCLEOTIDE SEQUENCE</scope>
    <source>
        <strain evidence="18">S-191538</strain>
    </source>
</reference>
<evidence type="ECO:0000256" key="7">
    <source>
        <dbReference type="ARBA" id="ARBA00022723"/>
    </source>
</evidence>
<evidence type="ECO:0000256" key="8">
    <source>
        <dbReference type="ARBA" id="ARBA00022729"/>
    </source>
</evidence>
<evidence type="ECO:0000256" key="1">
    <source>
        <dbReference type="ARBA" id="ARBA00000900"/>
    </source>
</evidence>
<evidence type="ECO:0000256" key="5">
    <source>
        <dbReference type="ARBA" id="ARBA00022679"/>
    </source>
</evidence>
<name>A0AA42B351_PAPNU</name>
<keyword evidence="8 16" id="KW-0732">Signal</keyword>
<dbReference type="InterPro" id="IPR025287">
    <property type="entry name" value="WAK_GUB"/>
</dbReference>
<evidence type="ECO:0000256" key="15">
    <source>
        <dbReference type="SAM" id="Phobius"/>
    </source>
</evidence>
<keyword evidence="11" id="KW-0862">Zinc</keyword>
<comment type="catalytic activity">
    <reaction evidence="1">
        <text>S-ubiquitinyl-[E2 ubiquitin-conjugating enzyme]-L-cysteine + [acceptor protein]-L-lysine = [E2 ubiquitin-conjugating enzyme]-L-cysteine + N(6)-ubiquitinyl-[acceptor protein]-L-lysine.</text>
        <dbReference type="EC" id="2.3.2.27"/>
    </reaction>
</comment>
<evidence type="ECO:0000313" key="18">
    <source>
        <dbReference type="EMBL" id="MCL7049693.1"/>
    </source>
</evidence>
<evidence type="ECO:0000256" key="6">
    <source>
        <dbReference type="ARBA" id="ARBA00022692"/>
    </source>
</evidence>
<dbReference type="PANTHER" id="PTHR46279">
    <property type="entry name" value="RING/U-BOX SUPERFAMILY PROTEIN"/>
    <property type="match status" value="1"/>
</dbReference>
<evidence type="ECO:0000259" key="17">
    <source>
        <dbReference type="Pfam" id="PF13947"/>
    </source>
</evidence>
<keyword evidence="9" id="KW-0863">Zinc-finger</keyword>
<dbReference type="GO" id="GO:0008270">
    <property type="term" value="F:zinc ion binding"/>
    <property type="evidence" value="ECO:0007669"/>
    <property type="project" value="UniProtKB-KW"/>
</dbReference>
<gene>
    <name evidence="18" type="ORF">MKW94_024012</name>
</gene>
<keyword evidence="5" id="KW-0808">Transferase</keyword>
<evidence type="ECO:0000256" key="10">
    <source>
        <dbReference type="ARBA" id="ARBA00022786"/>
    </source>
</evidence>
<sequence length="272" mass="30415">MLFSRKSSHFWLCLNFFSTISIQGQNNCPITNYQCSNVGNEPPILYPFRVKDRQGEGCGHPGFDLTCNALDRTVLKLAQSGEFLVRKIDYDNKEIRLYDQGNCLARRLQQRNLNVNLFPFKAFGYQTFNFFHCPPSATNDPPSELAGKFLGVPCLSDERNTVLYTVSSSSTSDSKMSQVFMSLGCLVKTPIAIPVPLAAVTNPYGYELIHGDLYLTWVDPNKLPVVDNPDLNEPAVKIDFLKLLKVIGPIILGLLTGIAAIVSIYYQCCQRN</sequence>
<dbReference type="Pfam" id="PF13947">
    <property type="entry name" value="GUB_WAK_bind"/>
    <property type="match status" value="1"/>
</dbReference>
<evidence type="ECO:0000256" key="9">
    <source>
        <dbReference type="ARBA" id="ARBA00022771"/>
    </source>
</evidence>
<feature type="transmembrane region" description="Helical" evidence="15">
    <location>
        <begin position="246"/>
        <end position="266"/>
    </location>
</feature>
<evidence type="ECO:0000256" key="16">
    <source>
        <dbReference type="SAM" id="SignalP"/>
    </source>
</evidence>
<keyword evidence="12 15" id="KW-1133">Transmembrane helix</keyword>